<dbReference type="Gene3D" id="2.60.40.10">
    <property type="entry name" value="Immunoglobulins"/>
    <property type="match status" value="1"/>
</dbReference>
<dbReference type="GO" id="GO:0003677">
    <property type="term" value="F:DNA binding"/>
    <property type="evidence" value="ECO:0007669"/>
    <property type="project" value="InterPro"/>
</dbReference>
<evidence type="ECO:0000256" key="2">
    <source>
        <dbReference type="SAM" id="Phobius"/>
    </source>
</evidence>
<dbReference type="STRING" id="758820.SAMN00777080_2618"/>
<evidence type="ECO:0000256" key="3">
    <source>
        <dbReference type="SAM" id="SignalP"/>
    </source>
</evidence>
<accession>A0A1W2H512</accession>
<keyword evidence="3" id="KW-0732">Signal</keyword>
<dbReference type="InterPro" id="IPR016032">
    <property type="entry name" value="Sig_transdc_resp-reg_C-effctor"/>
</dbReference>
<dbReference type="Gene3D" id="1.10.10.10">
    <property type="entry name" value="Winged helix-like DNA-binding domain superfamily/Winged helix DNA-binding domain"/>
    <property type="match status" value="1"/>
</dbReference>
<keyword evidence="2" id="KW-0812">Transmembrane</keyword>
<dbReference type="Proteomes" id="UP000192333">
    <property type="component" value="Chromosome I"/>
</dbReference>
<dbReference type="AlphaFoldDB" id="A0A1W2H512"/>
<proteinExistence type="predicted"/>
<dbReference type="GO" id="GO:0006355">
    <property type="term" value="P:regulation of DNA-templated transcription"/>
    <property type="evidence" value="ECO:0007669"/>
    <property type="project" value="InterPro"/>
</dbReference>
<feature type="coiled-coil region" evidence="1">
    <location>
        <begin position="791"/>
        <end position="830"/>
    </location>
</feature>
<keyword evidence="1" id="KW-0175">Coiled coil</keyword>
<organism evidence="4 5">
    <name type="scientific">Aquiflexum balticum DSM 16537</name>
    <dbReference type="NCBI Taxonomy" id="758820"/>
    <lineage>
        <taxon>Bacteria</taxon>
        <taxon>Pseudomonadati</taxon>
        <taxon>Bacteroidota</taxon>
        <taxon>Cytophagia</taxon>
        <taxon>Cytophagales</taxon>
        <taxon>Cyclobacteriaceae</taxon>
        <taxon>Aquiflexum</taxon>
    </lineage>
</organism>
<keyword evidence="2" id="KW-1133">Transmembrane helix</keyword>
<dbReference type="InterPro" id="IPR011047">
    <property type="entry name" value="Quinoprotein_ADH-like_sf"/>
</dbReference>
<evidence type="ECO:0000313" key="5">
    <source>
        <dbReference type="Proteomes" id="UP000192333"/>
    </source>
</evidence>
<feature type="transmembrane region" description="Helical" evidence="2">
    <location>
        <begin position="751"/>
        <end position="772"/>
    </location>
</feature>
<feature type="signal peptide" evidence="3">
    <location>
        <begin position="1"/>
        <end position="19"/>
    </location>
</feature>
<feature type="chain" id="PRO_5012325745" evidence="3">
    <location>
        <begin position="20"/>
        <end position="960"/>
    </location>
</feature>
<dbReference type="EMBL" id="LT838813">
    <property type="protein sequence ID" value="SMD44003.1"/>
    <property type="molecule type" value="Genomic_DNA"/>
</dbReference>
<evidence type="ECO:0000313" key="4">
    <source>
        <dbReference type="EMBL" id="SMD44003.1"/>
    </source>
</evidence>
<dbReference type="SUPFAM" id="SSF46894">
    <property type="entry name" value="C-terminal effector domain of the bipartite response regulators"/>
    <property type="match status" value="1"/>
</dbReference>
<name>A0A1W2H512_9BACT</name>
<gene>
    <name evidence="4" type="ORF">SAMN00777080_2618</name>
</gene>
<dbReference type="SUPFAM" id="SSF50998">
    <property type="entry name" value="Quinoprotein alcohol dehydrogenase-like"/>
    <property type="match status" value="1"/>
</dbReference>
<evidence type="ECO:0000256" key="1">
    <source>
        <dbReference type="SAM" id="Coils"/>
    </source>
</evidence>
<dbReference type="Gene3D" id="2.130.10.10">
    <property type="entry name" value="YVTN repeat-like/Quinoprotein amine dehydrogenase"/>
    <property type="match status" value="2"/>
</dbReference>
<dbReference type="InterPro" id="IPR036388">
    <property type="entry name" value="WH-like_DNA-bd_sf"/>
</dbReference>
<dbReference type="InterPro" id="IPR011110">
    <property type="entry name" value="Reg_prop"/>
</dbReference>
<dbReference type="RefSeq" id="WP_231955213.1">
    <property type="nucleotide sequence ID" value="NZ_LT838813.1"/>
</dbReference>
<keyword evidence="2" id="KW-0472">Membrane</keyword>
<protein>
    <submittedName>
        <fullName evidence="4">Two component regulator propeller</fullName>
    </submittedName>
</protein>
<dbReference type="Pfam" id="PF07494">
    <property type="entry name" value="Reg_prop"/>
    <property type="match status" value="1"/>
</dbReference>
<keyword evidence="5" id="KW-1185">Reference proteome</keyword>
<reference evidence="5" key="1">
    <citation type="submission" date="2017-04" db="EMBL/GenBank/DDBJ databases">
        <authorList>
            <person name="Varghese N."/>
            <person name="Submissions S."/>
        </authorList>
    </citation>
    <scope>NUCLEOTIDE SEQUENCE [LARGE SCALE GENOMIC DNA]</scope>
    <source>
        <strain evidence="5">DSM 16537</strain>
    </source>
</reference>
<dbReference type="InterPro" id="IPR013783">
    <property type="entry name" value="Ig-like_fold"/>
</dbReference>
<sequence>MKHLLIYLCFLVAAFDLNAQVPGLPFSKFYSSNEYQGGIQNFSITQSISGLIYVANNFGLLEYDGTTWRRYSLPNSTKIRDVQIDEKGIIYVAGQGEFGYFKPDDTGYLRYHSLLEKLPESSKNLEEIWKIIFIHDQVIFCTFQEIFVFSNNQELVSIINGRTDFESFHFTNNKFYANQSEDGLQVFENGKLLPVDYGKVFGNEVITSIISLTLTQQLIFTRNNSVFISNTNTIKNWEANIPKNVQINEAIRLKNGNIAIGTQSDGLFILKENGQSVLRMDKDNGLQNNSILTLFEDMSGNLWIGHNNGITLLELSLPFRLIDQFSGLPGTGYDAILHENSIYYGTNFGLSVQKSDTENQNPIQKISGGTGQVYQLTKIQDFLLSAQNDGAFTIQNSKAESIGSLPGVWNFHPLKDHPDLMISGSYNGLLLFEIKNNEIKFLRKIKGFEESSRILEQDFNGDIWMTHGYKGVYRLRLNPTLDSVESKYYGTESGLPTNLLISVWKINNRLIFSTEYGFYSYNSKEDKFEKDAFFAKYFDDDFLATSMVEDALGNIFFIGDKEVGVLEKQINGTYVKNYQIFNKIIPLLNDDLQNISLIRANEVLFAANDGFIWYKLDNKNVSSTSFPTMIRSVYLTGVSDSLISQGNYWEKDSLQYSQVPKAIPSIPYHLANIRFESSNPIPNNENTTLFQFWLEGFEDGYGDWTFKRDKAYTNLREGKYIFHVRSKNIYDQISSPDTYAFRILPPWYRSYLAYFIYFSLSLVLLSFIYKVIDKRFQKKTHQITDAQRKALQQKESALKSSQEEIDRLRNEKLMAEIQNKDKELASATMHLLNKNGFIDHTKTHLNSIIKKSKNQEVKNEIQKVIQSIDKNIAGDKDWEQFEIHFDQVHGDFMSRFKKQYPDLSPQEIKLSAYLRMNLSSKEIAYLMNISTRGIEIARYRLRKKIKLERTDNLQEFILKF</sequence>
<dbReference type="InterPro" id="IPR015943">
    <property type="entry name" value="WD40/YVTN_repeat-like_dom_sf"/>
</dbReference>